<organism evidence="1 2">
    <name type="scientific">Ovis ammon polii x Ovis aries</name>
    <dbReference type="NCBI Taxonomy" id="2918886"/>
    <lineage>
        <taxon>Eukaryota</taxon>
        <taxon>Metazoa</taxon>
        <taxon>Chordata</taxon>
        <taxon>Craniata</taxon>
        <taxon>Vertebrata</taxon>
        <taxon>Euteleostomi</taxon>
        <taxon>Mammalia</taxon>
        <taxon>Eutheria</taxon>
        <taxon>Laurasiatheria</taxon>
        <taxon>Artiodactyla</taxon>
        <taxon>Ruminantia</taxon>
        <taxon>Pecora</taxon>
        <taxon>Bovidae</taxon>
        <taxon>Caprinae</taxon>
        <taxon>Ovis</taxon>
    </lineage>
</organism>
<evidence type="ECO:0000313" key="1">
    <source>
        <dbReference type="EMBL" id="KAI4581836.1"/>
    </source>
</evidence>
<dbReference type="EMBL" id="CM043034">
    <property type="protein sequence ID" value="KAI4581836.1"/>
    <property type="molecule type" value="Genomic_DNA"/>
</dbReference>
<gene>
    <name evidence="1" type="ORF">MJG53_009361</name>
</gene>
<proteinExistence type="predicted"/>
<accession>A0ACB9UW41</accession>
<name>A0ACB9UW41_9CETA</name>
<keyword evidence="2" id="KW-1185">Reference proteome</keyword>
<sequence>MFGIILVMMMKNKKNQMLLIQGGTCNNALDLSHSLSKSSHESVKPVGPWILAAIDMNMTGTHSRNPRNPLH</sequence>
<protein>
    <submittedName>
        <fullName evidence="1">Uncharacterized protein</fullName>
    </submittedName>
</protein>
<reference evidence="1" key="1">
    <citation type="submission" date="2022-03" db="EMBL/GenBank/DDBJ databases">
        <title>Genomic analyses of argali, domestic sheep and their hybrids provide insights into chromosomal evolution, heterosis and genetic basis of agronomic traits.</title>
        <authorList>
            <person name="Li M."/>
        </authorList>
    </citation>
    <scope>NUCLEOTIDE SEQUENCE</scope>
    <source>
        <strain evidence="1">F1 hybrid</strain>
    </source>
</reference>
<comment type="caution">
    <text evidence="1">The sequence shown here is derived from an EMBL/GenBank/DDBJ whole genome shotgun (WGS) entry which is preliminary data.</text>
</comment>
<dbReference type="Proteomes" id="UP001057279">
    <property type="component" value="Linkage Group LG09"/>
</dbReference>
<evidence type="ECO:0000313" key="2">
    <source>
        <dbReference type="Proteomes" id="UP001057279"/>
    </source>
</evidence>